<feature type="region of interest" description="Disordered" evidence="1">
    <location>
        <begin position="33"/>
        <end position="61"/>
    </location>
</feature>
<organism evidence="2 3">
    <name type="scientific">Plakobranchus ocellatus</name>
    <dbReference type="NCBI Taxonomy" id="259542"/>
    <lineage>
        <taxon>Eukaryota</taxon>
        <taxon>Metazoa</taxon>
        <taxon>Spiralia</taxon>
        <taxon>Lophotrochozoa</taxon>
        <taxon>Mollusca</taxon>
        <taxon>Gastropoda</taxon>
        <taxon>Heterobranchia</taxon>
        <taxon>Euthyneura</taxon>
        <taxon>Panpulmonata</taxon>
        <taxon>Sacoglossa</taxon>
        <taxon>Placobranchoidea</taxon>
        <taxon>Plakobranchidae</taxon>
        <taxon>Plakobranchus</taxon>
    </lineage>
</organism>
<dbReference type="EMBL" id="BLXT01005154">
    <property type="protein sequence ID" value="GFO20346.1"/>
    <property type="molecule type" value="Genomic_DNA"/>
</dbReference>
<dbReference type="Proteomes" id="UP000735302">
    <property type="component" value="Unassembled WGS sequence"/>
</dbReference>
<dbReference type="AlphaFoldDB" id="A0AAV4BIT4"/>
<evidence type="ECO:0000256" key="1">
    <source>
        <dbReference type="SAM" id="MobiDB-lite"/>
    </source>
</evidence>
<evidence type="ECO:0000313" key="3">
    <source>
        <dbReference type="Proteomes" id="UP000735302"/>
    </source>
</evidence>
<reference evidence="2 3" key="1">
    <citation type="journal article" date="2021" name="Elife">
        <title>Chloroplast acquisition without the gene transfer in kleptoplastic sea slugs, Plakobranchus ocellatus.</title>
        <authorList>
            <person name="Maeda T."/>
            <person name="Takahashi S."/>
            <person name="Yoshida T."/>
            <person name="Shimamura S."/>
            <person name="Takaki Y."/>
            <person name="Nagai Y."/>
            <person name="Toyoda A."/>
            <person name="Suzuki Y."/>
            <person name="Arimoto A."/>
            <person name="Ishii H."/>
            <person name="Satoh N."/>
            <person name="Nishiyama T."/>
            <person name="Hasebe M."/>
            <person name="Maruyama T."/>
            <person name="Minagawa J."/>
            <person name="Obokata J."/>
            <person name="Shigenobu S."/>
        </authorList>
    </citation>
    <scope>NUCLEOTIDE SEQUENCE [LARGE SCALE GENOMIC DNA]</scope>
</reference>
<comment type="caution">
    <text evidence="2">The sequence shown here is derived from an EMBL/GenBank/DDBJ whole genome shotgun (WGS) entry which is preliminary data.</text>
</comment>
<feature type="compositionally biased region" description="Basic and acidic residues" evidence="1">
    <location>
        <begin position="33"/>
        <end position="46"/>
    </location>
</feature>
<sequence length="115" mass="13986">MLLAIRNQQLTPERISCDMLSYWNTKARRERNISSKDFDVSPSKRESARKKREREHQLKREGREIELQLKREEREFHLTREEMERAEREAERQKELEFAEIAEGNKLLMLESLQI</sequence>
<protein>
    <submittedName>
        <fullName evidence="2">Uncharacterized protein</fullName>
    </submittedName>
</protein>
<accession>A0AAV4BIT4</accession>
<gene>
    <name evidence="2" type="ORF">PoB_004685100</name>
</gene>
<evidence type="ECO:0000313" key="2">
    <source>
        <dbReference type="EMBL" id="GFO20346.1"/>
    </source>
</evidence>
<name>A0AAV4BIT4_9GAST</name>
<keyword evidence="3" id="KW-1185">Reference proteome</keyword>
<proteinExistence type="predicted"/>